<evidence type="ECO:0000259" key="2">
    <source>
        <dbReference type="SMART" id="SM00385"/>
    </source>
</evidence>
<accession>A0AAU9UBF4</accession>
<dbReference type="InterPro" id="IPR039361">
    <property type="entry name" value="Cyclin"/>
</dbReference>
<proteinExistence type="inferred from homology"/>
<comment type="similarity">
    <text evidence="1">Belongs to the cyclin family.</text>
</comment>
<dbReference type="Proteomes" id="UP001153954">
    <property type="component" value="Unassembled WGS sequence"/>
</dbReference>
<evidence type="ECO:0000256" key="1">
    <source>
        <dbReference type="RuleBase" id="RU000383"/>
    </source>
</evidence>
<dbReference type="InterPro" id="IPR013763">
    <property type="entry name" value="Cyclin-like_dom"/>
</dbReference>
<comment type="caution">
    <text evidence="3">The sequence shown here is derived from an EMBL/GenBank/DDBJ whole genome shotgun (WGS) entry which is preliminary data.</text>
</comment>
<evidence type="ECO:0000313" key="4">
    <source>
        <dbReference type="Proteomes" id="UP001153954"/>
    </source>
</evidence>
<keyword evidence="4" id="KW-1185">Reference proteome</keyword>
<dbReference type="AlphaFoldDB" id="A0AAU9UBF4"/>
<dbReference type="SMART" id="SM00385">
    <property type="entry name" value="CYCLIN"/>
    <property type="match status" value="1"/>
</dbReference>
<gene>
    <name evidence="3" type="ORF">EEDITHA_LOCUS10733</name>
</gene>
<sequence length="488" mass="55654">MNIEKENIRCKGKSKIPLPTEPLPPIPQNLIKRQDIEVERQPLKTINRQPNKITNFEATSSKTEKVEKAKTKTKCPVKIDTRYVTVRQNTEELDWDFKVLKDNTVRKNSVIVISDDEDNSRICNELQYFIENQNKNCLGETEKAFRSLTPSLKSPSLESNKVKNIKRSLKRPHSRELQGLSPVVKHEKGDERHKRRLFNEHLQDKLQSPDCLKKSYMICLNRDYTGDLFTYLLNMENKTIMPKISSVTRACVTNWLMKVGGSDGNPAVIQTALWYLDSILAVGYVQLEKLQLVAAACYWIAQKIHGHVLTAKRLVKCSSHAFTAENLQAAEKAVLYKLKFPPQPVLPQEFITYLAWWCDSSNPGEIEMAATFLCISSLMVDKVLCNEYPSVIGAAAVRNAVLLLRKKEAMGKLQKNPVFKEAEKKTQNISYICSIQRKAVRLISSPLYEYKAPLEYYGTPPYYTAQKIISSANELAVIDTRIRPTALE</sequence>
<evidence type="ECO:0000313" key="3">
    <source>
        <dbReference type="EMBL" id="CAH2095256.1"/>
    </source>
</evidence>
<dbReference type="Pfam" id="PF00134">
    <property type="entry name" value="Cyclin_N"/>
    <property type="match status" value="1"/>
</dbReference>
<reference evidence="3" key="1">
    <citation type="submission" date="2022-03" db="EMBL/GenBank/DDBJ databases">
        <authorList>
            <person name="Tunstrom K."/>
        </authorList>
    </citation>
    <scope>NUCLEOTIDE SEQUENCE</scope>
</reference>
<organism evidence="3 4">
    <name type="scientific">Euphydryas editha</name>
    <name type="common">Edith's checkerspot</name>
    <dbReference type="NCBI Taxonomy" id="104508"/>
    <lineage>
        <taxon>Eukaryota</taxon>
        <taxon>Metazoa</taxon>
        <taxon>Ecdysozoa</taxon>
        <taxon>Arthropoda</taxon>
        <taxon>Hexapoda</taxon>
        <taxon>Insecta</taxon>
        <taxon>Pterygota</taxon>
        <taxon>Neoptera</taxon>
        <taxon>Endopterygota</taxon>
        <taxon>Lepidoptera</taxon>
        <taxon>Glossata</taxon>
        <taxon>Ditrysia</taxon>
        <taxon>Papilionoidea</taxon>
        <taxon>Nymphalidae</taxon>
        <taxon>Nymphalinae</taxon>
        <taxon>Euphydryas</taxon>
    </lineage>
</organism>
<keyword evidence="1" id="KW-0195">Cyclin</keyword>
<dbReference type="EMBL" id="CAKOGL010000015">
    <property type="protein sequence ID" value="CAH2095256.1"/>
    <property type="molecule type" value="Genomic_DNA"/>
</dbReference>
<protein>
    <recommendedName>
        <fullName evidence="2">Cyclin-like domain-containing protein</fullName>
    </recommendedName>
</protein>
<name>A0AAU9UBF4_EUPED</name>
<dbReference type="InterPro" id="IPR036915">
    <property type="entry name" value="Cyclin-like_sf"/>
</dbReference>
<dbReference type="Gene3D" id="1.10.472.10">
    <property type="entry name" value="Cyclin-like"/>
    <property type="match status" value="2"/>
</dbReference>
<feature type="domain" description="Cyclin-like" evidence="2">
    <location>
        <begin position="254"/>
        <end position="336"/>
    </location>
</feature>
<dbReference type="SUPFAM" id="SSF47954">
    <property type="entry name" value="Cyclin-like"/>
    <property type="match status" value="1"/>
</dbReference>
<dbReference type="PANTHER" id="PTHR10177">
    <property type="entry name" value="CYCLINS"/>
    <property type="match status" value="1"/>
</dbReference>
<dbReference type="InterPro" id="IPR006671">
    <property type="entry name" value="Cyclin_N"/>
</dbReference>